<proteinExistence type="predicted"/>
<evidence type="ECO:0000313" key="3">
    <source>
        <dbReference type="Proteomes" id="UP001442494"/>
    </source>
</evidence>
<accession>A0ABV0JJF5</accession>
<evidence type="ECO:0000259" key="1">
    <source>
        <dbReference type="Pfam" id="PF07589"/>
    </source>
</evidence>
<reference evidence="2 3" key="1">
    <citation type="submission" date="2022-04" db="EMBL/GenBank/DDBJ databases">
        <title>Positive selection, recombination, and allopatry shape intraspecific diversity of widespread and dominant cyanobacteria.</title>
        <authorList>
            <person name="Wei J."/>
            <person name="Shu W."/>
            <person name="Hu C."/>
        </authorList>
    </citation>
    <scope>NUCLEOTIDE SEQUENCE [LARGE SCALE GENOMIC DNA]</scope>
    <source>
        <strain evidence="2 3">GB2-A5</strain>
    </source>
</reference>
<keyword evidence="3" id="KW-1185">Reference proteome</keyword>
<feature type="domain" description="Ice-binding protein C-terminal" evidence="1">
    <location>
        <begin position="111"/>
        <end position="135"/>
    </location>
</feature>
<dbReference type="NCBIfam" id="TIGR02595">
    <property type="entry name" value="PEP_CTERM"/>
    <property type="match status" value="1"/>
</dbReference>
<name>A0ABV0JJF5_9CYAN</name>
<dbReference type="Proteomes" id="UP001442494">
    <property type="component" value="Unassembled WGS sequence"/>
</dbReference>
<sequence length="141" mass="15341">MGIYEGAISSFTLTSCAFSRTVTQFIENKITLNVATGFADLTGAGNTFGIPGGKFRFSINLFSDILPLTDRLVDFYPTSPLFSRKTVRSQVFFADGSVAVDQLREIDEITAVPEPESSFALALIGVFGAFLVKRKIAWEPA</sequence>
<comment type="caution">
    <text evidence="2">The sequence shown here is derived from an EMBL/GenBank/DDBJ whole genome shotgun (WGS) entry which is preliminary data.</text>
</comment>
<gene>
    <name evidence="2" type="ORF">NDI37_03655</name>
</gene>
<protein>
    <submittedName>
        <fullName evidence="2">PEP-CTERM sorting domain-containing protein</fullName>
    </submittedName>
</protein>
<evidence type="ECO:0000313" key="2">
    <source>
        <dbReference type="EMBL" id="MEP0863560.1"/>
    </source>
</evidence>
<dbReference type="EMBL" id="JAMPKK010000005">
    <property type="protein sequence ID" value="MEP0863560.1"/>
    <property type="molecule type" value="Genomic_DNA"/>
</dbReference>
<dbReference type="Pfam" id="PF07589">
    <property type="entry name" value="PEP-CTERM"/>
    <property type="match status" value="1"/>
</dbReference>
<dbReference type="InterPro" id="IPR013424">
    <property type="entry name" value="Ice-binding_C"/>
</dbReference>
<organism evidence="2 3">
    <name type="scientific">Funiculus sociatus GB2-A5</name>
    <dbReference type="NCBI Taxonomy" id="2933946"/>
    <lineage>
        <taxon>Bacteria</taxon>
        <taxon>Bacillati</taxon>
        <taxon>Cyanobacteriota</taxon>
        <taxon>Cyanophyceae</taxon>
        <taxon>Coleofasciculales</taxon>
        <taxon>Coleofasciculaceae</taxon>
        <taxon>Funiculus</taxon>
    </lineage>
</organism>